<dbReference type="InterPro" id="IPR022057">
    <property type="entry name" value="Chs7"/>
</dbReference>
<evidence type="ECO:0000313" key="14">
    <source>
        <dbReference type="Proteomes" id="UP001174694"/>
    </source>
</evidence>
<gene>
    <name evidence="13" type="ORF">NKR23_g3537</name>
</gene>
<evidence type="ECO:0000256" key="7">
    <source>
        <dbReference type="ARBA" id="ARBA00022927"/>
    </source>
</evidence>
<evidence type="ECO:0000256" key="8">
    <source>
        <dbReference type="ARBA" id="ARBA00022989"/>
    </source>
</evidence>
<name>A0AA38RJ78_9PEZI</name>
<feature type="compositionally biased region" description="Polar residues" evidence="11">
    <location>
        <begin position="313"/>
        <end position="332"/>
    </location>
</feature>
<evidence type="ECO:0000256" key="5">
    <source>
        <dbReference type="ARBA" id="ARBA00022692"/>
    </source>
</evidence>
<evidence type="ECO:0000256" key="6">
    <source>
        <dbReference type="ARBA" id="ARBA00022824"/>
    </source>
</evidence>
<keyword evidence="14" id="KW-1185">Reference proteome</keyword>
<keyword evidence="10" id="KW-0961">Cell wall biogenesis/degradation</keyword>
<feature type="transmembrane region" description="Helical" evidence="12">
    <location>
        <begin position="249"/>
        <end position="269"/>
    </location>
</feature>
<evidence type="ECO:0000256" key="2">
    <source>
        <dbReference type="ARBA" id="ARBA00009274"/>
    </source>
</evidence>
<comment type="subcellular location">
    <subcellularLocation>
        <location evidence="1">Endoplasmic reticulum membrane</location>
        <topology evidence="1">Multi-pass membrane protein</topology>
    </subcellularLocation>
</comment>
<evidence type="ECO:0000256" key="10">
    <source>
        <dbReference type="ARBA" id="ARBA00023316"/>
    </source>
</evidence>
<dbReference type="EMBL" id="JANBVO010000007">
    <property type="protein sequence ID" value="KAJ9150746.1"/>
    <property type="molecule type" value="Genomic_DNA"/>
</dbReference>
<evidence type="ECO:0000256" key="11">
    <source>
        <dbReference type="SAM" id="MobiDB-lite"/>
    </source>
</evidence>
<evidence type="ECO:0000256" key="1">
    <source>
        <dbReference type="ARBA" id="ARBA00004477"/>
    </source>
</evidence>
<keyword evidence="4" id="KW-0813">Transport</keyword>
<evidence type="ECO:0000256" key="4">
    <source>
        <dbReference type="ARBA" id="ARBA00022448"/>
    </source>
</evidence>
<feature type="transmembrane region" description="Helical" evidence="12">
    <location>
        <begin position="184"/>
        <end position="210"/>
    </location>
</feature>
<reference evidence="13" key="1">
    <citation type="submission" date="2022-07" db="EMBL/GenBank/DDBJ databases">
        <title>Fungi with potential for degradation of polypropylene.</title>
        <authorList>
            <person name="Gostincar C."/>
        </authorList>
    </citation>
    <scope>NUCLEOTIDE SEQUENCE</scope>
    <source>
        <strain evidence="13">EXF-13308</strain>
    </source>
</reference>
<feature type="transmembrane region" description="Helical" evidence="12">
    <location>
        <begin position="222"/>
        <end position="243"/>
    </location>
</feature>
<dbReference type="GO" id="GO:0006457">
    <property type="term" value="P:protein folding"/>
    <property type="evidence" value="ECO:0007669"/>
    <property type="project" value="TreeGrafter"/>
</dbReference>
<keyword evidence="8 12" id="KW-1133">Transmembrane helix</keyword>
<proteinExistence type="inferred from homology"/>
<dbReference type="GO" id="GO:0051082">
    <property type="term" value="F:unfolded protein binding"/>
    <property type="evidence" value="ECO:0007669"/>
    <property type="project" value="TreeGrafter"/>
</dbReference>
<dbReference type="Pfam" id="PF12271">
    <property type="entry name" value="Chs7"/>
    <property type="match status" value="1"/>
</dbReference>
<comment type="similarity">
    <text evidence="2">Belongs to the CHS7 family.</text>
</comment>
<evidence type="ECO:0000256" key="9">
    <source>
        <dbReference type="ARBA" id="ARBA00023136"/>
    </source>
</evidence>
<dbReference type="PANTHER" id="PTHR35329">
    <property type="entry name" value="CHITIN SYNTHASE EXPORT CHAPERONE"/>
    <property type="match status" value="1"/>
</dbReference>
<evidence type="ECO:0000313" key="13">
    <source>
        <dbReference type="EMBL" id="KAJ9150746.1"/>
    </source>
</evidence>
<dbReference type="GO" id="GO:0015031">
    <property type="term" value="P:protein transport"/>
    <property type="evidence" value="ECO:0007669"/>
    <property type="project" value="UniProtKB-KW"/>
</dbReference>
<dbReference type="AlphaFoldDB" id="A0AA38RJ78"/>
<evidence type="ECO:0000256" key="3">
    <source>
        <dbReference type="ARBA" id="ARBA00018354"/>
    </source>
</evidence>
<feature type="transmembrane region" description="Helical" evidence="12">
    <location>
        <begin position="113"/>
        <end position="139"/>
    </location>
</feature>
<dbReference type="GO" id="GO:0005789">
    <property type="term" value="C:endoplasmic reticulum membrane"/>
    <property type="evidence" value="ECO:0007669"/>
    <property type="project" value="UniProtKB-SubCell"/>
</dbReference>
<dbReference type="GO" id="GO:0071555">
    <property type="term" value="P:cell wall organization"/>
    <property type="evidence" value="ECO:0007669"/>
    <property type="project" value="UniProtKB-KW"/>
</dbReference>
<sequence length="332" mass="36726">MTFGDFTSICHKAALPLCASVGPITSVSSGVGIEPECYARNIELANTIIFQGAASAMHIVALCMTVVMILHVRGKFTAVGRKEITMFFYLYMLLTFLSLCVDAGVVPPGSSPYPYFVAIQAGLASALITCLLINGFVGFQLYEDGTPLSLWMMRLCSLAAFIISFLVSLATFRSWAGLGPTNTVGLFVVLYLLNAVQLLVYVVLQVLLVTRTLHDRWPLGDIAFALFFFVAGQVILYAFSASICKAVSHYFDGLFLATICNLLAVMMIYKYWDSITKEDLEFSVGTRMNNWEVKELLPEEERRATVYADDPYGQSSAYDQPFSPSTNRYSKY</sequence>
<feature type="transmembrane region" description="Helical" evidence="12">
    <location>
        <begin position="84"/>
        <end position="107"/>
    </location>
</feature>
<comment type="caution">
    <text evidence="13">The sequence shown here is derived from an EMBL/GenBank/DDBJ whole genome shotgun (WGS) entry which is preliminary data.</text>
</comment>
<keyword evidence="7" id="KW-0653">Protein transport</keyword>
<feature type="transmembrane region" description="Helical" evidence="12">
    <location>
        <begin position="48"/>
        <end position="72"/>
    </location>
</feature>
<dbReference type="Proteomes" id="UP001174694">
    <property type="component" value="Unassembled WGS sequence"/>
</dbReference>
<protein>
    <recommendedName>
        <fullName evidence="3">Chitin synthase export chaperone</fullName>
    </recommendedName>
</protein>
<organism evidence="13 14">
    <name type="scientific">Pleurostoma richardsiae</name>
    <dbReference type="NCBI Taxonomy" id="41990"/>
    <lineage>
        <taxon>Eukaryota</taxon>
        <taxon>Fungi</taxon>
        <taxon>Dikarya</taxon>
        <taxon>Ascomycota</taxon>
        <taxon>Pezizomycotina</taxon>
        <taxon>Sordariomycetes</taxon>
        <taxon>Sordariomycetidae</taxon>
        <taxon>Calosphaeriales</taxon>
        <taxon>Pleurostomataceae</taxon>
        <taxon>Pleurostoma</taxon>
    </lineage>
</organism>
<keyword evidence="6" id="KW-0256">Endoplasmic reticulum</keyword>
<keyword evidence="9 12" id="KW-0472">Membrane</keyword>
<feature type="transmembrane region" description="Helical" evidence="12">
    <location>
        <begin position="151"/>
        <end position="172"/>
    </location>
</feature>
<evidence type="ECO:0000256" key="12">
    <source>
        <dbReference type="SAM" id="Phobius"/>
    </source>
</evidence>
<keyword evidence="5 12" id="KW-0812">Transmembrane</keyword>
<dbReference type="PANTHER" id="PTHR35329:SF2">
    <property type="entry name" value="CHITIN SYNTHASE EXPORT CHAPERONE"/>
    <property type="match status" value="1"/>
</dbReference>
<accession>A0AA38RJ78</accession>
<feature type="region of interest" description="Disordered" evidence="11">
    <location>
        <begin position="311"/>
        <end position="332"/>
    </location>
</feature>